<reference evidence="1" key="1">
    <citation type="submission" date="2010-07" db="EMBL/GenBank/DDBJ databases">
        <authorList>
            <consortium name="CONSOLIDER consortium CSD2007-00005"/>
            <person name="Guazzaroni M.-E."/>
            <person name="Richter M."/>
            <person name="Garcia-Salamanca A."/>
            <person name="Yarza P."/>
            <person name="Ferrer M."/>
        </authorList>
    </citation>
    <scope>NUCLEOTIDE SEQUENCE</scope>
</reference>
<gene>
    <name evidence="1" type="ORF">LDC_0425</name>
</gene>
<accession>D9PFY0</accession>
<reference evidence="1" key="2">
    <citation type="journal article" date="2011" name="Microb. Ecol.">
        <title>Taxonomic and Functional Metagenomic Profiling of the Microbial Community in the Anoxic Sediment of a Sub-saline Shallow Lake (Laguna de Carrizo, Central Spain).</title>
        <authorList>
            <person name="Ferrer M."/>
            <person name="Guazzaroni M.E."/>
            <person name="Richter M."/>
            <person name="Garcia-Salamanca A."/>
            <person name="Yarza P."/>
            <person name="Suarez-Suarez A."/>
            <person name="Solano J."/>
            <person name="Alcaide M."/>
            <person name="van Dillewijn P."/>
            <person name="Molina-Henares M.A."/>
            <person name="Lopez-Cortes N."/>
            <person name="Al-Ramahi Y."/>
            <person name="Guerrero C."/>
            <person name="Acosta A."/>
            <person name="de Eugenio L.I."/>
            <person name="Martinez V."/>
            <person name="Marques S."/>
            <person name="Rojo F."/>
            <person name="Santero E."/>
            <person name="Genilloud O."/>
            <person name="Perez-Perez J."/>
            <person name="Rossello-Mora R."/>
            <person name="Ramos J.L."/>
        </authorList>
    </citation>
    <scope>NUCLEOTIDE SEQUENCE</scope>
</reference>
<organism evidence="1">
    <name type="scientific">sediment metagenome</name>
    <dbReference type="NCBI Taxonomy" id="749907"/>
    <lineage>
        <taxon>unclassified sequences</taxon>
        <taxon>metagenomes</taxon>
        <taxon>ecological metagenomes</taxon>
    </lineage>
</organism>
<proteinExistence type="predicted"/>
<evidence type="ECO:0000313" key="1">
    <source>
        <dbReference type="EMBL" id="EFK97544.1"/>
    </source>
</evidence>
<protein>
    <submittedName>
        <fullName evidence="1">Uncharacterized protein</fullName>
    </submittedName>
</protein>
<sequence>MAIICIGSLDRAAGLLGELAHPAKLVFLVVEVRVHAEGAGAGHAQRRADAEQFEVVGVA</sequence>
<name>D9PFY0_9ZZZZ</name>
<dbReference type="EMBL" id="ADZX01000136">
    <property type="protein sequence ID" value="EFK97544.1"/>
    <property type="molecule type" value="Genomic_DNA"/>
</dbReference>
<dbReference type="AlphaFoldDB" id="D9PFY0"/>
<comment type="caution">
    <text evidence="1">The sequence shown here is derived from an EMBL/GenBank/DDBJ whole genome shotgun (WGS) entry which is preliminary data.</text>
</comment>